<dbReference type="GO" id="GO:0009244">
    <property type="term" value="P:lipopolysaccharide core region biosynthetic process"/>
    <property type="evidence" value="ECO:0007669"/>
    <property type="project" value="TreeGrafter"/>
</dbReference>
<gene>
    <name evidence="3" type="ORF">S12H4_16414</name>
</gene>
<dbReference type="GO" id="GO:0005829">
    <property type="term" value="C:cytosol"/>
    <property type="evidence" value="ECO:0007669"/>
    <property type="project" value="TreeGrafter"/>
</dbReference>
<dbReference type="Gene3D" id="3.40.50.2000">
    <property type="entry name" value="Glycogen Phosphorylase B"/>
    <property type="match status" value="2"/>
</dbReference>
<keyword evidence="2" id="KW-0808">Transferase</keyword>
<name>X1SGF0_9ZZZZ</name>
<dbReference type="EMBL" id="BARW01007935">
    <property type="protein sequence ID" value="GAI78231.1"/>
    <property type="molecule type" value="Genomic_DNA"/>
</dbReference>
<reference evidence="3" key="1">
    <citation type="journal article" date="2014" name="Front. Microbiol.">
        <title>High frequency of phylogenetically diverse reductive dehalogenase-homologous genes in deep subseafloor sedimentary metagenomes.</title>
        <authorList>
            <person name="Kawai M."/>
            <person name="Futagami T."/>
            <person name="Toyoda A."/>
            <person name="Takaki Y."/>
            <person name="Nishi S."/>
            <person name="Hori S."/>
            <person name="Arai W."/>
            <person name="Tsubouchi T."/>
            <person name="Morono Y."/>
            <person name="Uchiyama I."/>
            <person name="Ito T."/>
            <person name="Fujiyama A."/>
            <person name="Inagaki F."/>
            <person name="Takami H."/>
        </authorList>
    </citation>
    <scope>NUCLEOTIDE SEQUENCE</scope>
    <source>
        <strain evidence="3">Expedition CK06-06</strain>
    </source>
</reference>
<dbReference type="SUPFAM" id="SSF53756">
    <property type="entry name" value="UDP-Glycosyltransferase/glycogen phosphorylase"/>
    <property type="match status" value="1"/>
</dbReference>
<comment type="caution">
    <text evidence="3">The sequence shown here is derived from an EMBL/GenBank/DDBJ whole genome shotgun (WGS) entry which is preliminary data.</text>
</comment>
<dbReference type="PANTHER" id="PTHR30160">
    <property type="entry name" value="TETRAACYLDISACCHARIDE 4'-KINASE-RELATED"/>
    <property type="match status" value="1"/>
</dbReference>
<sequence length="270" mass="30947">MIEKKSLFTTPKGILIIKQRGIGDVILSTPTIRTIRKYFKYAKVSLVLDTPSTELFTSDPDVDEIIEIRKGIWNILDVIIRIRGKYAIVFDLISTPFSLFLSFLSGAKVRVGWLKPENFRGRFYTHQVDISKSIPAISSNLRAVRRLGMVPVTEKVMVFLSDKEKERVKKKYFKLLSLKEEENIIALHPGHLFETRRWLPERFAQLADLFRVSGYQVVITGSKAEVETVEKVKRFSREDLTFLPPVSLREFACFLSSVDLLITNDGGPLH</sequence>
<accession>X1SGF0</accession>
<dbReference type="InterPro" id="IPR051199">
    <property type="entry name" value="LPS_LOS_Heptosyltrfase"/>
</dbReference>
<dbReference type="Pfam" id="PF01075">
    <property type="entry name" value="Glyco_transf_9"/>
    <property type="match status" value="1"/>
</dbReference>
<proteinExistence type="predicted"/>
<feature type="non-terminal residue" evidence="3">
    <location>
        <position position="270"/>
    </location>
</feature>
<dbReference type="InterPro" id="IPR002201">
    <property type="entry name" value="Glyco_trans_9"/>
</dbReference>
<dbReference type="GO" id="GO:0008713">
    <property type="term" value="F:ADP-heptose-lipopolysaccharide heptosyltransferase activity"/>
    <property type="evidence" value="ECO:0007669"/>
    <property type="project" value="TreeGrafter"/>
</dbReference>
<evidence type="ECO:0000256" key="1">
    <source>
        <dbReference type="ARBA" id="ARBA00022676"/>
    </source>
</evidence>
<protein>
    <recommendedName>
        <fullName evidence="4">Glycosyltransferase family 9 protein</fullName>
    </recommendedName>
</protein>
<organism evidence="3">
    <name type="scientific">marine sediment metagenome</name>
    <dbReference type="NCBI Taxonomy" id="412755"/>
    <lineage>
        <taxon>unclassified sequences</taxon>
        <taxon>metagenomes</taxon>
        <taxon>ecological metagenomes</taxon>
    </lineage>
</organism>
<dbReference type="AlphaFoldDB" id="X1SGF0"/>
<evidence type="ECO:0000256" key="2">
    <source>
        <dbReference type="ARBA" id="ARBA00022679"/>
    </source>
</evidence>
<evidence type="ECO:0000313" key="3">
    <source>
        <dbReference type="EMBL" id="GAI78231.1"/>
    </source>
</evidence>
<keyword evidence="1" id="KW-0328">Glycosyltransferase</keyword>
<dbReference type="CDD" id="cd03789">
    <property type="entry name" value="GT9_LPS_heptosyltransferase"/>
    <property type="match status" value="1"/>
</dbReference>
<evidence type="ECO:0008006" key="4">
    <source>
        <dbReference type="Google" id="ProtNLM"/>
    </source>
</evidence>